<evidence type="ECO:0000256" key="2">
    <source>
        <dbReference type="ARBA" id="ARBA00022692"/>
    </source>
</evidence>
<name>A0A1T4LD37_9FIRM</name>
<evidence type="ECO:0000313" key="6">
    <source>
        <dbReference type="EMBL" id="SJZ52625.1"/>
    </source>
</evidence>
<dbReference type="NCBIfam" id="TIGR03500">
    <property type="entry name" value="FliO_TIGR"/>
    <property type="match status" value="1"/>
</dbReference>
<keyword evidence="6" id="KW-0966">Cell projection</keyword>
<protein>
    <recommendedName>
        <fullName evidence="5">Flagellar protein</fullName>
    </recommendedName>
</protein>
<evidence type="ECO:0000256" key="3">
    <source>
        <dbReference type="ARBA" id="ARBA00022989"/>
    </source>
</evidence>
<dbReference type="OrthoDB" id="9797155at2"/>
<sequence>MQEQLFINALKLLLALPVVILLAYISLRFTNQYLYRQNKHKNIQVIERIPIQNKVCLCLIKMGEEYMVIGVSENNFQILKTIKKEEIKNWKVQNKEVEYLNLKKTFHTKIKEYKKRNRKND</sequence>
<keyword evidence="7" id="KW-1185">Reference proteome</keyword>
<keyword evidence="6" id="KW-0969">Cilium</keyword>
<keyword evidence="1 5" id="KW-1003">Cell membrane</keyword>
<dbReference type="Proteomes" id="UP000196365">
    <property type="component" value="Unassembled WGS sequence"/>
</dbReference>
<dbReference type="AlphaFoldDB" id="A0A1T4LD37"/>
<dbReference type="RefSeq" id="WP_087678379.1">
    <property type="nucleotide sequence ID" value="NZ_FUWV01000004.1"/>
</dbReference>
<evidence type="ECO:0000256" key="5">
    <source>
        <dbReference type="RuleBase" id="RU362064"/>
    </source>
</evidence>
<keyword evidence="3 5" id="KW-1133">Transmembrane helix</keyword>
<evidence type="ECO:0000256" key="4">
    <source>
        <dbReference type="ARBA" id="ARBA00023136"/>
    </source>
</evidence>
<gene>
    <name evidence="6" type="ORF">SAMN02745973_00903</name>
</gene>
<dbReference type="Pfam" id="PF04347">
    <property type="entry name" value="FliO"/>
    <property type="match status" value="1"/>
</dbReference>
<feature type="transmembrane region" description="Helical" evidence="5">
    <location>
        <begin position="6"/>
        <end position="27"/>
    </location>
</feature>
<dbReference type="GO" id="GO:0009425">
    <property type="term" value="C:bacterial-type flagellum basal body"/>
    <property type="evidence" value="ECO:0007669"/>
    <property type="project" value="UniProtKB-SubCell"/>
</dbReference>
<keyword evidence="5" id="KW-0975">Bacterial flagellum</keyword>
<dbReference type="GO" id="GO:0044781">
    <property type="term" value="P:bacterial-type flagellum organization"/>
    <property type="evidence" value="ECO:0007669"/>
    <property type="project" value="UniProtKB-UniRule"/>
</dbReference>
<proteinExistence type="inferred from homology"/>
<evidence type="ECO:0000313" key="7">
    <source>
        <dbReference type="Proteomes" id="UP000196365"/>
    </source>
</evidence>
<keyword evidence="2 5" id="KW-0812">Transmembrane</keyword>
<evidence type="ECO:0000256" key="1">
    <source>
        <dbReference type="ARBA" id="ARBA00022475"/>
    </source>
</evidence>
<keyword evidence="6" id="KW-0282">Flagellum</keyword>
<dbReference type="EMBL" id="FUWV01000004">
    <property type="protein sequence ID" value="SJZ52625.1"/>
    <property type="molecule type" value="Genomic_DNA"/>
</dbReference>
<organism evidence="6 7">
    <name type="scientific">Garciella nitratireducens DSM 15102</name>
    <dbReference type="NCBI Taxonomy" id="1121911"/>
    <lineage>
        <taxon>Bacteria</taxon>
        <taxon>Bacillati</taxon>
        <taxon>Bacillota</taxon>
        <taxon>Clostridia</taxon>
        <taxon>Eubacteriales</taxon>
        <taxon>Eubacteriaceae</taxon>
        <taxon>Garciella</taxon>
    </lineage>
</organism>
<comment type="similarity">
    <text evidence="5">Belongs to the FliO/MopB family.</text>
</comment>
<dbReference type="InterPro" id="IPR022781">
    <property type="entry name" value="Flagellar_biosynth_FliO"/>
</dbReference>
<reference evidence="6 7" key="1">
    <citation type="submission" date="2017-02" db="EMBL/GenBank/DDBJ databases">
        <authorList>
            <person name="Peterson S.W."/>
        </authorList>
    </citation>
    <scope>NUCLEOTIDE SEQUENCE [LARGE SCALE GENOMIC DNA]</scope>
    <source>
        <strain evidence="6 7">DSM 15102</strain>
    </source>
</reference>
<keyword evidence="4 5" id="KW-0472">Membrane</keyword>
<dbReference type="GO" id="GO:0005886">
    <property type="term" value="C:plasma membrane"/>
    <property type="evidence" value="ECO:0007669"/>
    <property type="project" value="UniProtKB-SubCell"/>
</dbReference>
<comment type="subcellular location">
    <subcellularLocation>
        <location evidence="5">Cell membrane</location>
    </subcellularLocation>
    <subcellularLocation>
        <location evidence="5">Bacterial flagellum basal body</location>
    </subcellularLocation>
</comment>
<accession>A0A1T4LD37</accession>